<keyword evidence="2" id="KW-0812">Transmembrane</keyword>
<dbReference type="SUPFAM" id="SSF55073">
    <property type="entry name" value="Nucleotide cyclase"/>
    <property type="match status" value="1"/>
</dbReference>
<gene>
    <name evidence="4" type="ORF">DKT75_09215</name>
</gene>
<reference evidence="4 5" key="1">
    <citation type="submission" date="2018-05" db="EMBL/GenBank/DDBJ databases">
        <title>Leucothrix arctica sp. nov., isolated from Arctic seawater.</title>
        <authorList>
            <person name="Choi A."/>
            <person name="Baek K."/>
        </authorList>
    </citation>
    <scope>NUCLEOTIDE SEQUENCE [LARGE SCALE GENOMIC DNA]</scope>
    <source>
        <strain evidence="4 5">IMCC9719</strain>
    </source>
</reference>
<evidence type="ECO:0000313" key="5">
    <source>
        <dbReference type="Proteomes" id="UP000245506"/>
    </source>
</evidence>
<dbReference type="Proteomes" id="UP000245506">
    <property type="component" value="Unassembled WGS sequence"/>
</dbReference>
<dbReference type="SUPFAM" id="SSF53850">
    <property type="entry name" value="Periplasmic binding protein-like II"/>
    <property type="match status" value="1"/>
</dbReference>
<organism evidence="4 5">
    <name type="scientific">Leucothrix arctica</name>
    <dbReference type="NCBI Taxonomy" id="1481894"/>
    <lineage>
        <taxon>Bacteria</taxon>
        <taxon>Pseudomonadati</taxon>
        <taxon>Pseudomonadota</taxon>
        <taxon>Gammaproteobacteria</taxon>
        <taxon>Thiotrichales</taxon>
        <taxon>Thiotrichaceae</taxon>
        <taxon>Leucothrix</taxon>
    </lineage>
</organism>
<comment type="caution">
    <text evidence="4">The sequence shown here is derived from an EMBL/GenBank/DDBJ whole genome shotgun (WGS) entry which is preliminary data.</text>
</comment>
<evidence type="ECO:0000256" key="1">
    <source>
        <dbReference type="ARBA" id="ARBA00001946"/>
    </source>
</evidence>
<evidence type="ECO:0000313" key="4">
    <source>
        <dbReference type="EMBL" id="PWQ96166.1"/>
    </source>
</evidence>
<dbReference type="Pfam" id="PF12974">
    <property type="entry name" value="Phosphonate-bd"/>
    <property type="match status" value="1"/>
</dbReference>
<dbReference type="InterPro" id="IPR043128">
    <property type="entry name" value="Rev_trsase/Diguanyl_cyclase"/>
</dbReference>
<keyword evidence="2" id="KW-1133">Transmembrane helix</keyword>
<comment type="cofactor">
    <cofactor evidence="1">
        <name>Mg(2+)</name>
        <dbReference type="ChEBI" id="CHEBI:18420"/>
    </cofactor>
</comment>
<feature type="transmembrane region" description="Helical" evidence="2">
    <location>
        <begin position="320"/>
        <end position="344"/>
    </location>
</feature>
<dbReference type="EMBL" id="QGKL01000029">
    <property type="protein sequence ID" value="PWQ96166.1"/>
    <property type="molecule type" value="Genomic_DNA"/>
</dbReference>
<dbReference type="SMART" id="SM00267">
    <property type="entry name" value="GGDEF"/>
    <property type="match status" value="1"/>
</dbReference>
<name>A0A317CC87_9GAMM</name>
<sequence>MNILQYWFKALVKGLVLAGLILSVDLAFADDIKIGLRANRGVEKGLEKWQPTVDYLNSQLPEHNFVLVPYEGIKDLNAAAGRGEFDFVLTNPSSYTEMEMAFGATRILTLLNMRQNIPLNCFGSVIFTRSDQANIHDIKDLKGKDFMAVSEGGFGGWRVAWGELKTQYGIDPYKDFSSLSFSGGDQEKIVFSVRDGLVDAGVVRTDMLERMAAEGEIDLNTFRVLGERKTEGFPFKHSTKLYPEWPLAIFPNVTDKLAKDVASVLMDIKPEDNAAIKGKYAGWNVSLNYQSVHELLKELKVGPYEGFGLVSISEAIRQHWQWVLSTFVASSLAFISLFSAYWSIRRRKKLEDKIKHMASHDTLTDIPNRTLLMDRLNQAIDRSRRNQTRVGVLFLDLNNFKPINDCMGHLVGDQILKKLAERMVSCLRKTDTVARFGGDEFVIVIADVNDISEITNVAEIVDTLLVKPISVENEEVVLGASIGIALYPYDAETAEGLIDIADEAMYVAKKKSKTSLVDDTEIHFNDARLNTVCD</sequence>
<evidence type="ECO:0000259" key="3">
    <source>
        <dbReference type="PROSITE" id="PS50887"/>
    </source>
</evidence>
<dbReference type="Pfam" id="PF00990">
    <property type="entry name" value="GGDEF"/>
    <property type="match status" value="1"/>
</dbReference>
<dbReference type="InterPro" id="IPR000160">
    <property type="entry name" value="GGDEF_dom"/>
</dbReference>
<dbReference type="NCBIfam" id="TIGR00254">
    <property type="entry name" value="GGDEF"/>
    <property type="match status" value="1"/>
</dbReference>
<dbReference type="Gene3D" id="3.30.70.270">
    <property type="match status" value="1"/>
</dbReference>
<dbReference type="FunFam" id="3.30.70.270:FF:000001">
    <property type="entry name" value="Diguanylate cyclase domain protein"/>
    <property type="match status" value="1"/>
</dbReference>
<dbReference type="GO" id="GO:0003824">
    <property type="term" value="F:catalytic activity"/>
    <property type="evidence" value="ECO:0007669"/>
    <property type="project" value="UniProtKB-ARBA"/>
</dbReference>
<keyword evidence="2" id="KW-0472">Membrane</keyword>
<dbReference type="InterPro" id="IPR052163">
    <property type="entry name" value="DGC-Regulatory_Protein"/>
</dbReference>
<protein>
    <recommendedName>
        <fullName evidence="3">GGDEF domain-containing protein</fullName>
    </recommendedName>
</protein>
<dbReference type="RefSeq" id="WP_109823138.1">
    <property type="nucleotide sequence ID" value="NZ_QGKL01000029.1"/>
</dbReference>
<dbReference type="CDD" id="cd01949">
    <property type="entry name" value="GGDEF"/>
    <property type="match status" value="1"/>
</dbReference>
<dbReference type="PANTHER" id="PTHR46663">
    <property type="entry name" value="DIGUANYLATE CYCLASE DGCT-RELATED"/>
    <property type="match status" value="1"/>
</dbReference>
<keyword evidence="5" id="KW-1185">Reference proteome</keyword>
<proteinExistence type="predicted"/>
<dbReference type="InterPro" id="IPR029787">
    <property type="entry name" value="Nucleotide_cyclase"/>
</dbReference>
<dbReference type="PROSITE" id="PS50887">
    <property type="entry name" value="GGDEF"/>
    <property type="match status" value="1"/>
</dbReference>
<evidence type="ECO:0000256" key="2">
    <source>
        <dbReference type="SAM" id="Phobius"/>
    </source>
</evidence>
<dbReference type="AlphaFoldDB" id="A0A317CC87"/>
<dbReference type="PANTHER" id="PTHR46663:SF2">
    <property type="entry name" value="GGDEF DOMAIN-CONTAINING PROTEIN"/>
    <property type="match status" value="1"/>
</dbReference>
<accession>A0A317CC87</accession>
<feature type="domain" description="GGDEF" evidence="3">
    <location>
        <begin position="388"/>
        <end position="519"/>
    </location>
</feature>
<dbReference type="OrthoDB" id="9813913at2"/>
<dbReference type="Gene3D" id="3.40.190.10">
    <property type="entry name" value="Periplasmic binding protein-like II"/>
    <property type="match status" value="2"/>
</dbReference>